<sequence length="121" mass="13608">MEIDIYPAQKIAIPFLRIAIRRGNNIRDLYDVGERLGYNVTDLVYLDARVEFPLTTIVRELHARPGAAAIVPNLRHLDGIDSAVRLIAQVITVEGERVLERARHRLPGDLGVERMNTLITG</sequence>
<organism evidence="1 2">
    <name type="scientific">Nocardia jiangxiensis</name>
    <dbReference type="NCBI Taxonomy" id="282685"/>
    <lineage>
        <taxon>Bacteria</taxon>
        <taxon>Bacillati</taxon>
        <taxon>Actinomycetota</taxon>
        <taxon>Actinomycetes</taxon>
        <taxon>Mycobacteriales</taxon>
        <taxon>Nocardiaceae</taxon>
        <taxon>Nocardia</taxon>
    </lineage>
</organism>
<proteinExistence type="predicted"/>
<evidence type="ECO:0000313" key="2">
    <source>
        <dbReference type="Proteomes" id="UP001601992"/>
    </source>
</evidence>
<comment type="caution">
    <text evidence="1">The sequence shown here is derived from an EMBL/GenBank/DDBJ whole genome shotgun (WGS) entry which is preliminary data.</text>
</comment>
<gene>
    <name evidence="1" type="ORF">ACFYXQ_12560</name>
</gene>
<protein>
    <submittedName>
        <fullName evidence="1">Uncharacterized protein</fullName>
    </submittedName>
</protein>
<evidence type="ECO:0000313" key="1">
    <source>
        <dbReference type="EMBL" id="MFF3568597.1"/>
    </source>
</evidence>
<accession>A0ABW6RX58</accession>
<name>A0ABW6RX58_9NOCA</name>
<dbReference type="RefSeq" id="WP_040828864.1">
    <property type="nucleotide sequence ID" value="NZ_JBIAQY010000003.1"/>
</dbReference>
<dbReference type="Proteomes" id="UP001601992">
    <property type="component" value="Unassembled WGS sequence"/>
</dbReference>
<reference evidence="1 2" key="1">
    <citation type="submission" date="2024-10" db="EMBL/GenBank/DDBJ databases">
        <title>The Natural Products Discovery Center: Release of the First 8490 Sequenced Strains for Exploring Actinobacteria Biosynthetic Diversity.</title>
        <authorList>
            <person name="Kalkreuter E."/>
            <person name="Kautsar S.A."/>
            <person name="Yang D."/>
            <person name="Bader C.D."/>
            <person name="Teijaro C.N."/>
            <person name="Fluegel L."/>
            <person name="Davis C.M."/>
            <person name="Simpson J.R."/>
            <person name="Lauterbach L."/>
            <person name="Steele A.D."/>
            <person name="Gui C."/>
            <person name="Meng S."/>
            <person name="Li G."/>
            <person name="Viehrig K."/>
            <person name="Ye F."/>
            <person name="Su P."/>
            <person name="Kiefer A.F."/>
            <person name="Nichols A."/>
            <person name="Cepeda A.J."/>
            <person name="Yan W."/>
            <person name="Fan B."/>
            <person name="Jiang Y."/>
            <person name="Adhikari A."/>
            <person name="Zheng C.-J."/>
            <person name="Schuster L."/>
            <person name="Cowan T.M."/>
            <person name="Smanski M.J."/>
            <person name="Chevrette M.G."/>
            <person name="De Carvalho L.P.S."/>
            <person name="Shen B."/>
        </authorList>
    </citation>
    <scope>NUCLEOTIDE SEQUENCE [LARGE SCALE GENOMIC DNA]</scope>
    <source>
        <strain evidence="1 2">NPDC002593</strain>
    </source>
</reference>
<dbReference type="EMBL" id="JBIAQY010000003">
    <property type="protein sequence ID" value="MFF3568597.1"/>
    <property type="molecule type" value="Genomic_DNA"/>
</dbReference>
<keyword evidence="2" id="KW-1185">Reference proteome</keyword>